<proteinExistence type="predicted"/>
<dbReference type="EMBL" id="JAERWK010000010">
    <property type="protein sequence ID" value="MBM9467456.1"/>
    <property type="molecule type" value="Genomic_DNA"/>
</dbReference>
<comment type="caution">
    <text evidence="3">The sequence shown here is derived from an EMBL/GenBank/DDBJ whole genome shotgun (WGS) entry which is preliminary data.</text>
</comment>
<dbReference type="Pfam" id="PF07995">
    <property type="entry name" value="GSDH"/>
    <property type="match status" value="1"/>
</dbReference>
<keyword evidence="4" id="KW-1185">Reference proteome</keyword>
<feature type="domain" description="Glucose/Sorbosone dehydrogenase" evidence="2">
    <location>
        <begin position="60"/>
        <end position="357"/>
    </location>
</feature>
<dbReference type="Gene3D" id="2.120.10.30">
    <property type="entry name" value="TolB, C-terminal domain"/>
    <property type="match status" value="1"/>
</dbReference>
<protein>
    <submittedName>
        <fullName evidence="3">PQQ-dependent sugar dehydrogenase</fullName>
    </submittedName>
</protein>
<sequence>MSSSSIDAVESATPTTTVSAAPPASPTTDAPATVMTPAPAPSPAPVPAGPAEPTAVATGLDTPWGLDALPDGRAVITERDTGRVRTVAPDGTVGELGTVAGVVPGGEGGLLGVVVAPGFDAATISGTLLVMYTAADDNRVARLTVTDGAIAGQQVVLEGMPKGRIHNGGRLAIGPDGFLYVGTGDSGDSALAQDLGSLGGKILRLQLDGSPAPGAPFPEAPLVFSLGHRNVQGLAFDAAGRLWAAEFGQNTWDELNLITAGANYGWPEVEGMGGDPRFTDPHRVWTTDEASPSGLAITGGSAWMAGLGGERLWQVPLIDETTGEPVPRFADEFGRLRSVLARPGGILWITTSNTDGRGDPRDGDDQLLVWDTDG</sequence>
<feature type="compositionally biased region" description="Pro residues" evidence="1">
    <location>
        <begin position="38"/>
        <end position="50"/>
    </location>
</feature>
<evidence type="ECO:0000313" key="4">
    <source>
        <dbReference type="Proteomes" id="UP000663792"/>
    </source>
</evidence>
<organism evidence="3 4">
    <name type="scientific">Nakamurella leprariae</name>
    <dbReference type="NCBI Taxonomy" id="2803911"/>
    <lineage>
        <taxon>Bacteria</taxon>
        <taxon>Bacillati</taxon>
        <taxon>Actinomycetota</taxon>
        <taxon>Actinomycetes</taxon>
        <taxon>Nakamurellales</taxon>
        <taxon>Nakamurellaceae</taxon>
        <taxon>Nakamurella</taxon>
    </lineage>
</organism>
<dbReference type="RefSeq" id="WP_205260386.1">
    <property type="nucleotide sequence ID" value="NZ_JAERWK010000010.1"/>
</dbReference>
<dbReference type="InterPro" id="IPR011041">
    <property type="entry name" value="Quinoprot_gluc/sorb_DH_b-prop"/>
</dbReference>
<evidence type="ECO:0000259" key="2">
    <source>
        <dbReference type="Pfam" id="PF07995"/>
    </source>
</evidence>
<reference evidence="3" key="1">
    <citation type="submission" date="2021-01" db="EMBL/GenBank/DDBJ databases">
        <title>YIM 132084 draft genome.</title>
        <authorList>
            <person name="An D."/>
        </authorList>
    </citation>
    <scope>NUCLEOTIDE SEQUENCE</scope>
    <source>
        <strain evidence="3">YIM 132084</strain>
    </source>
</reference>
<evidence type="ECO:0000313" key="3">
    <source>
        <dbReference type="EMBL" id="MBM9467456.1"/>
    </source>
</evidence>
<name>A0A939BZ93_9ACTN</name>
<gene>
    <name evidence="3" type="ORF">JL106_09225</name>
</gene>
<feature type="compositionally biased region" description="Low complexity" evidence="1">
    <location>
        <begin position="8"/>
        <end position="37"/>
    </location>
</feature>
<accession>A0A939BZ93</accession>
<dbReference type="InterPro" id="IPR012938">
    <property type="entry name" value="Glc/Sorbosone_DH"/>
</dbReference>
<dbReference type="SUPFAM" id="SSF50952">
    <property type="entry name" value="Soluble quinoprotein glucose dehydrogenase"/>
    <property type="match status" value="1"/>
</dbReference>
<dbReference type="AlphaFoldDB" id="A0A939BZ93"/>
<dbReference type="PANTHER" id="PTHR19328:SF13">
    <property type="entry name" value="HIPL1 PROTEIN"/>
    <property type="match status" value="1"/>
</dbReference>
<feature type="region of interest" description="Disordered" evidence="1">
    <location>
        <begin position="1"/>
        <end position="64"/>
    </location>
</feature>
<evidence type="ECO:0000256" key="1">
    <source>
        <dbReference type="SAM" id="MobiDB-lite"/>
    </source>
</evidence>
<dbReference type="PANTHER" id="PTHR19328">
    <property type="entry name" value="HEDGEHOG-INTERACTING PROTEIN"/>
    <property type="match status" value="1"/>
</dbReference>
<dbReference type="Proteomes" id="UP000663792">
    <property type="component" value="Unassembled WGS sequence"/>
</dbReference>
<dbReference type="InterPro" id="IPR011042">
    <property type="entry name" value="6-blade_b-propeller_TolB-like"/>
</dbReference>